<feature type="compositionally biased region" description="Basic and acidic residues" evidence="1">
    <location>
        <begin position="24"/>
        <end position="43"/>
    </location>
</feature>
<evidence type="ECO:0000313" key="2">
    <source>
        <dbReference type="EMBL" id="MDG3005050.1"/>
    </source>
</evidence>
<dbReference type="Proteomes" id="UP001216907">
    <property type="component" value="Unassembled WGS sequence"/>
</dbReference>
<keyword evidence="3" id="KW-1185">Reference proteome</keyword>
<organism evidence="2 3">
    <name type="scientific">Paludisphaera mucosa</name>
    <dbReference type="NCBI Taxonomy" id="3030827"/>
    <lineage>
        <taxon>Bacteria</taxon>
        <taxon>Pseudomonadati</taxon>
        <taxon>Planctomycetota</taxon>
        <taxon>Planctomycetia</taxon>
        <taxon>Isosphaerales</taxon>
        <taxon>Isosphaeraceae</taxon>
        <taxon>Paludisphaera</taxon>
    </lineage>
</organism>
<proteinExistence type="predicted"/>
<gene>
    <name evidence="2" type="ORF">PZE19_14780</name>
</gene>
<comment type="caution">
    <text evidence="2">The sequence shown here is derived from an EMBL/GenBank/DDBJ whole genome shotgun (WGS) entry which is preliminary data.</text>
</comment>
<dbReference type="RefSeq" id="WP_277861399.1">
    <property type="nucleotide sequence ID" value="NZ_JARRAG010000002.1"/>
</dbReference>
<evidence type="ECO:0000313" key="3">
    <source>
        <dbReference type="Proteomes" id="UP001216907"/>
    </source>
</evidence>
<sequence>MSERFLRPEAVIPPRSPIEPPPDPFRHELTRDRPFRYVGDDPRALPTASRRPARRGPCSSAATDRAVGSSTPAGSTC</sequence>
<protein>
    <submittedName>
        <fullName evidence="2">Uncharacterized protein</fullName>
    </submittedName>
</protein>
<reference evidence="2 3" key="1">
    <citation type="submission" date="2023-03" db="EMBL/GenBank/DDBJ databases">
        <title>Paludisphaera mucosa sp. nov. a novel planctomycete from northern fen.</title>
        <authorList>
            <person name="Ivanova A."/>
        </authorList>
    </citation>
    <scope>NUCLEOTIDE SEQUENCE [LARGE SCALE GENOMIC DNA]</scope>
    <source>
        <strain evidence="2 3">Pla2</strain>
    </source>
</reference>
<evidence type="ECO:0000256" key="1">
    <source>
        <dbReference type="SAM" id="MobiDB-lite"/>
    </source>
</evidence>
<dbReference type="EMBL" id="JARRAG010000002">
    <property type="protein sequence ID" value="MDG3005050.1"/>
    <property type="molecule type" value="Genomic_DNA"/>
</dbReference>
<accession>A0ABT6FCE7</accession>
<feature type="region of interest" description="Disordered" evidence="1">
    <location>
        <begin position="1"/>
        <end position="77"/>
    </location>
</feature>
<name>A0ABT6FCE7_9BACT</name>
<feature type="compositionally biased region" description="Polar residues" evidence="1">
    <location>
        <begin position="68"/>
        <end position="77"/>
    </location>
</feature>
<feature type="compositionally biased region" description="Pro residues" evidence="1">
    <location>
        <begin position="14"/>
        <end position="23"/>
    </location>
</feature>